<dbReference type="FunFam" id="2.60.40.10:FF:000169">
    <property type="entry name" value="1,4-alpha-glucan branching enzyme GlgB"/>
    <property type="match status" value="1"/>
</dbReference>
<dbReference type="CDD" id="cd11322">
    <property type="entry name" value="AmyAc_Glg_BE"/>
    <property type="match status" value="1"/>
</dbReference>
<keyword evidence="7 10" id="KW-0808">Transferase</keyword>
<keyword evidence="14" id="KW-1185">Reference proteome</keyword>
<dbReference type="FunFam" id="3.20.20.80:FF:000003">
    <property type="entry name" value="1,4-alpha-glucan branching enzyme GlgB"/>
    <property type="match status" value="1"/>
</dbReference>
<dbReference type="NCBIfam" id="TIGR01515">
    <property type="entry name" value="branching_enzym"/>
    <property type="match status" value="1"/>
</dbReference>
<dbReference type="PANTHER" id="PTHR43651">
    <property type="entry name" value="1,4-ALPHA-GLUCAN-BRANCHING ENZYME"/>
    <property type="match status" value="1"/>
</dbReference>
<dbReference type="GO" id="GO:0005978">
    <property type="term" value="P:glycogen biosynthetic process"/>
    <property type="evidence" value="ECO:0007669"/>
    <property type="project" value="UniProtKB-UniRule"/>
</dbReference>
<dbReference type="Gene3D" id="2.60.40.10">
    <property type="entry name" value="Immunoglobulins"/>
    <property type="match status" value="1"/>
</dbReference>
<protein>
    <recommendedName>
        <fullName evidence="10">1,4-alpha-glucan branching enzyme GlgB</fullName>
        <ecNumber evidence="10">2.4.1.18</ecNumber>
    </recommendedName>
    <alternativeName>
        <fullName evidence="10">1,4-alpha-D-glucan:1,4-alpha-D-glucan 6-glucosyl-transferase</fullName>
    </alternativeName>
    <alternativeName>
        <fullName evidence="10">Alpha-(1-&gt;4)-glucan branching enzyme</fullName>
    </alternativeName>
    <alternativeName>
        <fullName evidence="10">Glycogen branching enzyme</fullName>
        <shortName evidence="10">BE</shortName>
    </alternativeName>
</protein>
<proteinExistence type="inferred from homology"/>
<dbReference type="PANTHER" id="PTHR43651:SF3">
    <property type="entry name" value="1,4-ALPHA-GLUCAN-BRANCHING ENZYME"/>
    <property type="match status" value="1"/>
</dbReference>
<evidence type="ECO:0000256" key="10">
    <source>
        <dbReference type="HAMAP-Rule" id="MF_00685"/>
    </source>
</evidence>
<dbReference type="InterPro" id="IPR006407">
    <property type="entry name" value="GlgB"/>
</dbReference>
<evidence type="ECO:0000256" key="8">
    <source>
        <dbReference type="ARBA" id="ARBA00023056"/>
    </source>
</evidence>
<evidence type="ECO:0000259" key="12">
    <source>
        <dbReference type="SMART" id="SM00642"/>
    </source>
</evidence>
<dbReference type="SUPFAM" id="SSF51011">
    <property type="entry name" value="Glycosyl hydrolase domain"/>
    <property type="match status" value="1"/>
</dbReference>
<dbReference type="InterPro" id="IPR006048">
    <property type="entry name" value="A-amylase/branching_C"/>
</dbReference>
<dbReference type="NCBIfam" id="NF008967">
    <property type="entry name" value="PRK12313.1"/>
    <property type="match status" value="1"/>
</dbReference>
<organism evidence="13 14">
    <name type="scientific">Acanthopleuribacter pedis</name>
    <dbReference type="NCBI Taxonomy" id="442870"/>
    <lineage>
        <taxon>Bacteria</taxon>
        <taxon>Pseudomonadati</taxon>
        <taxon>Acidobacteriota</taxon>
        <taxon>Holophagae</taxon>
        <taxon>Acanthopleuribacterales</taxon>
        <taxon>Acanthopleuribacteraceae</taxon>
        <taxon>Acanthopleuribacter</taxon>
    </lineage>
</organism>
<dbReference type="NCBIfam" id="NF003811">
    <property type="entry name" value="PRK05402.1"/>
    <property type="match status" value="1"/>
</dbReference>
<keyword evidence="9 10" id="KW-0119">Carbohydrate metabolism</keyword>
<keyword evidence="5 10" id="KW-0321">Glycogen metabolism</keyword>
<gene>
    <name evidence="10 13" type="primary">glgB</name>
    <name evidence="13" type="ORF">J3U88_04780</name>
</gene>
<evidence type="ECO:0000313" key="13">
    <source>
        <dbReference type="EMBL" id="MBO1317766.1"/>
    </source>
</evidence>
<dbReference type="InterPro" id="IPR013783">
    <property type="entry name" value="Ig-like_fold"/>
</dbReference>
<dbReference type="AlphaFoldDB" id="A0A8J7U3Y4"/>
<dbReference type="InterPro" id="IPR054169">
    <property type="entry name" value="GlgB_N"/>
</dbReference>
<dbReference type="Pfam" id="PF02806">
    <property type="entry name" value="Alpha-amylase_C"/>
    <property type="match status" value="1"/>
</dbReference>
<dbReference type="InterPro" id="IPR037439">
    <property type="entry name" value="Branching_enzy"/>
</dbReference>
<comment type="function">
    <text evidence="2 10">Catalyzes the formation of the alpha-1,6-glucosidic linkages in glycogen by scission of a 1,4-alpha-linked oligosaccharide from growing alpha-1,4-glucan chains and the subsequent attachment of the oligosaccharide to the alpha-1,6 position.</text>
</comment>
<evidence type="ECO:0000313" key="14">
    <source>
        <dbReference type="Proteomes" id="UP000664417"/>
    </source>
</evidence>
<comment type="similarity">
    <text evidence="4 10">Belongs to the glycosyl hydrolase 13 family. GlgB subfamily.</text>
</comment>
<comment type="subunit">
    <text evidence="10">Monomer.</text>
</comment>
<dbReference type="EMBL" id="JAFREP010000003">
    <property type="protein sequence ID" value="MBO1317766.1"/>
    <property type="molecule type" value="Genomic_DNA"/>
</dbReference>
<dbReference type="SUPFAM" id="SSF51445">
    <property type="entry name" value="(Trans)glycosidases"/>
    <property type="match status" value="1"/>
</dbReference>
<dbReference type="InterPro" id="IPR044143">
    <property type="entry name" value="GlgB_N_E_set_prok"/>
</dbReference>
<dbReference type="GO" id="GO:0005829">
    <property type="term" value="C:cytosol"/>
    <property type="evidence" value="ECO:0007669"/>
    <property type="project" value="TreeGrafter"/>
</dbReference>
<keyword evidence="6 10" id="KW-0328">Glycosyltransferase</keyword>
<comment type="caution">
    <text evidence="13">The sequence shown here is derived from an EMBL/GenBank/DDBJ whole genome shotgun (WGS) entry which is preliminary data.</text>
</comment>
<evidence type="ECO:0000256" key="2">
    <source>
        <dbReference type="ARBA" id="ARBA00002953"/>
    </source>
</evidence>
<dbReference type="SUPFAM" id="SSF81296">
    <property type="entry name" value="E set domains"/>
    <property type="match status" value="2"/>
</dbReference>
<evidence type="ECO:0000256" key="5">
    <source>
        <dbReference type="ARBA" id="ARBA00022600"/>
    </source>
</evidence>
<dbReference type="Pfam" id="PF00128">
    <property type="entry name" value="Alpha-amylase"/>
    <property type="match status" value="1"/>
</dbReference>
<dbReference type="InterPro" id="IPR006047">
    <property type="entry name" value="GH13_cat_dom"/>
</dbReference>
<dbReference type="Gene3D" id="3.20.20.80">
    <property type="entry name" value="Glycosidases"/>
    <property type="match status" value="1"/>
</dbReference>
<evidence type="ECO:0000256" key="9">
    <source>
        <dbReference type="ARBA" id="ARBA00023277"/>
    </source>
</evidence>
<dbReference type="CDD" id="cd02855">
    <property type="entry name" value="E_set_GBE_prok_N"/>
    <property type="match status" value="1"/>
</dbReference>
<dbReference type="GO" id="GO:0003844">
    <property type="term" value="F:1,4-alpha-glucan branching enzyme activity"/>
    <property type="evidence" value="ECO:0007669"/>
    <property type="project" value="UniProtKB-UniRule"/>
</dbReference>
<feature type="domain" description="Glycosyl hydrolase family 13 catalytic" evidence="12">
    <location>
        <begin position="255"/>
        <end position="601"/>
    </location>
</feature>
<dbReference type="GO" id="GO:0043169">
    <property type="term" value="F:cation binding"/>
    <property type="evidence" value="ECO:0007669"/>
    <property type="project" value="InterPro"/>
</dbReference>
<evidence type="ECO:0000256" key="11">
    <source>
        <dbReference type="PIRSR" id="PIRSR000463-1"/>
    </source>
</evidence>
<dbReference type="InterPro" id="IPR014756">
    <property type="entry name" value="Ig_E-set"/>
</dbReference>
<evidence type="ECO:0000256" key="4">
    <source>
        <dbReference type="ARBA" id="ARBA00009000"/>
    </source>
</evidence>
<dbReference type="GO" id="GO:0004553">
    <property type="term" value="F:hydrolase activity, hydrolyzing O-glycosyl compounds"/>
    <property type="evidence" value="ECO:0007669"/>
    <property type="project" value="InterPro"/>
</dbReference>
<dbReference type="Gene3D" id="2.60.40.1180">
    <property type="entry name" value="Golgi alpha-mannosidase II"/>
    <property type="match status" value="1"/>
</dbReference>
<comment type="pathway">
    <text evidence="3 10">Glycan biosynthesis; glycogen biosynthesis.</text>
</comment>
<dbReference type="EC" id="2.4.1.18" evidence="10"/>
<dbReference type="SMART" id="SM00642">
    <property type="entry name" value="Aamy"/>
    <property type="match status" value="1"/>
</dbReference>
<dbReference type="Pfam" id="PF22019">
    <property type="entry name" value="GlgB_N"/>
    <property type="match status" value="1"/>
</dbReference>
<dbReference type="UniPathway" id="UPA00164"/>
<dbReference type="HAMAP" id="MF_00685">
    <property type="entry name" value="GlgB"/>
    <property type="match status" value="1"/>
</dbReference>
<dbReference type="FunFam" id="2.60.40.1180:FF:000002">
    <property type="entry name" value="1,4-alpha-glucan branching enzyme GlgB"/>
    <property type="match status" value="1"/>
</dbReference>
<feature type="active site" description="Nucleophile" evidence="10 11">
    <location>
        <position position="414"/>
    </location>
</feature>
<dbReference type="InterPro" id="IPR017853">
    <property type="entry name" value="GH"/>
</dbReference>
<name>A0A8J7U3Y4_9BACT</name>
<evidence type="ECO:0000256" key="1">
    <source>
        <dbReference type="ARBA" id="ARBA00000826"/>
    </source>
</evidence>
<reference evidence="13" key="1">
    <citation type="submission" date="2021-03" db="EMBL/GenBank/DDBJ databases">
        <authorList>
            <person name="Wang G."/>
        </authorList>
    </citation>
    <scope>NUCLEOTIDE SEQUENCE</scope>
    <source>
        <strain evidence="13">KCTC 12899</strain>
    </source>
</reference>
<sequence>MTEPAMNEWIDAAVGGNTTDPFAVFGMHQDPDTGAVEVRTMQPGALAVGVRERATGETRVLLKQVHEDGLFAGVVLDAKTPFDYLLEMTDAAGEKRIAEDPYRLGPVLGEIDRHLIGEGNHWEIHQKLGCHLMTHEGVAGAHFAVWAPNAKRVSVVGSFNNWDGRRHAMRLHPGCGVWEIFVPDVAQGDIYKYEILHRDGYLLPLKADPLAFQAQCPPATASVVADTREFTWRDGAWMEKRGALGRIDKPMSVYEVHLGSWRRDPDQPNRFLTYRELAELLVPYVKRMGFTHIELMPINEFPFYGSWGYQPISLFAPTARYGSPQDFKEFIEACHAADIGVILDWVPGHFPSDDHGLAQFDGTHLYEHQDSRQGFHPEWNTLIYNYGRNEVSNFLINNALFWCERFHIDGLRVDAVASMLYLDYARKDGEWIPNEYGDNKNLDAIKFLRNMNERLHERCPGVVTIAEESTSWPGISRPAKRGGLGFDYKWNMGWMHDTLGYMKKDPIHRQYHHNGMTFGLVYAFSENFMLPLSHDEVVHMKGSLLGRMPGDTWQQFANLRAYFGFLWTHPGKKLLFMGGEFGQGREWNHDASLDWHLLDIHWHQGVQRLVADLNKAYQETPALHELDCEPGGFEWVKVDNKDESVFAFVRKGLRGADPVLVVCNFTPLPRGDWRFGVPKGGFYEEIVNSDLEMYGGSNVNNSPGVAAEETPWDGFSHSVVLTLPPLSTLIYRLRQD</sequence>
<dbReference type="InterPro" id="IPR013780">
    <property type="entry name" value="Glyco_hydro_b"/>
</dbReference>
<dbReference type="RefSeq" id="WP_207857200.1">
    <property type="nucleotide sequence ID" value="NZ_JAFREP010000003.1"/>
</dbReference>
<keyword evidence="8 10" id="KW-0320">Glycogen biosynthesis</keyword>
<dbReference type="Pfam" id="PF02922">
    <property type="entry name" value="CBM_48"/>
    <property type="match status" value="1"/>
</dbReference>
<accession>A0A8J7U3Y4</accession>
<evidence type="ECO:0000256" key="3">
    <source>
        <dbReference type="ARBA" id="ARBA00004964"/>
    </source>
</evidence>
<dbReference type="PIRSF" id="PIRSF000463">
    <property type="entry name" value="GlgB"/>
    <property type="match status" value="1"/>
</dbReference>
<dbReference type="Proteomes" id="UP000664417">
    <property type="component" value="Unassembled WGS sequence"/>
</dbReference>
<dbReference type="InterPro" id="IPR004193">
    <property type="entry name" value="Glyco_hydro_13_N"/>
</dbReference>
<comment type="catalytic activity">
    <reaction evidence="1 10">
        <text>Transfers a segment of a (1-&gt;4)-alpha-D-glucan chain to a primary hydroxy group in a similar glucan chain.</text>
        <dbReference type="EC" id="2.4.1.18"/>
    </reaction>
</comment>
<feature type="active site" description="Proton donor" evidence="10 11">
    <location>
        <position position="467"/>
    </location>
</feature>
<evidence type="ECO:0000256" key="6">
    <source>
        <dbReference type="ARBA" id="ARBA00022676"/>
    </source>
</evidence>
<evidence type="ECO:0000256" key="7">
    <source>
        <dbReference type="ARBA" id="ARBA00022679"/>
    </source>
</evidence>